<dbReference type="EMBL" id="CP114014">
    <property type="protein sequence ID" value="XAY04782.1"/>
    <property type="molecule type" value="Genomic_DNA"/>
</dbReference>
<gene>
    <name evidence="3" type="ORF">DSM112329_01619</name>
</gene>
<feature type="compositionally biased region" description="Gly residues" evidence="2">
    <location>
        <begin position="141"/>
        <end position="158"/>
    </location>
</feature>
<sequence length="165" mass="16910">MNPLIDAVLLPSRLALRTLDDLHTLATTAERAVDLLERLEAKADRIEGQLDVLTALGNRLERGASDITALGSQFEHLGDALLAEARSTQAVGAEIAKRGAEIAAALPLLQRALDLGEPLEGAIERAGRIVDRLPGGRGRHGPGGVAQQGGGGAGGSVGGPPPRGT</sequence>
<dbReference type="RefSeq" id="WP_354701307.1">
    <property type="nucleotide sequence ID" value="NZ_CP114014.1"/>
</dbReference>
<protein>
    <submittedName>
        <fullName evidence="3">Uncharacterized protein</fullName>
    </submittedName>
</protein>
<name>A0AAU7ATI1_9ACTN</name>
<evidence type="ECO:0000256" key="1">
    <source>
        <dbReference type="SAM" id="Coils"/>
    </source>
</evidence>
<dbReference type="AlphaFoldDB" id="A0AAU7ATI1"/>
<proteinExistence type="predicted"/>
<dbReference type="KEGG" id="parq:DSM112329_01619"/>
<organism evidence="3">
    <name type="scientific">Paraconexibacter sp. AEG42_29</name>
    <dbReference type="NCBI Taxonomy" id="2997339"/>
    <lineage>
        <taxon>Bacteria</taxon>
        <taxon>Bacillati</taxon>
        <taxon>Actinomycetota</taxon>
        <taxon>Thermoleophilia</taxon>
        <taxon>Solirubrobacterales</taxon>
        <taxon>Paraconexibacteraceae</taxon>
        <taxon>Paraconexibacter</taxon>
    </lineage>
</organism>
<reference evidence="3" key="1">
    <citation type="submission" date="2022-12" db="EMBL/GenBank/DDBJ databases">
        <title>Paraconexibacter alkalitolerans sp. nov. and Baekduia alba sp. nov., isolated from soil and emended description of the genera Paraconexibacter (Chun et al., 2020) and Baekduia (An et al., 2020).</title>
        <authorList>
            <person name="Vieira S."/>
            <person name="Huber K.J."/>
            <person name="Geppert A."/>
            <person name="Wolf J."/>
            <person name="Neumann-Schaal M."/>
            <person name="Muesken M."/>
            <person name="Overmann J."/>
        </authorList>
    </citation>
    <scope>NUCLEOTIDE SEQUENCE</scope>
    <source>
        <strain evidence="3">AEG42_29</strain>
    </source>
</reference>
<feature type="coiled-coil region" evidence="1">
    <location>
        <begin position="22"/>
        <end position="56"/>
    </location>
</feature>
<keyword evidence="1" id="KW-0175">Coiled coil</keyword>
<evidence type="ECO:0000313" key="3">
    <source>
        <dbReference type="EMBL" id="XAY04782.1"/>
    </source>
</evidence>
<feature type="region of interest" description="Disordered" evidence="2">
    <location>
        <begin position="132"/>
        <end position="165"/>
    </location>
</feature>
<accession>A0AAU7ATI1</accession>
<evidence type="ECO:0000256" key="2">
    <source>
        <dbReference type="SAM" id="MobiDB-lite"/>
    </source>
</evidence>